<protein>
    <recommendedName>
        <fullName evidence="1">SHOCT domain-containing protein</fullName>
    </recommendedName>
</protein>
<name>A0ABP2GWC8_9PAST</name>
<sequence length="133" mass="14798">MEIFVGIIILIIVLVVISLKSASKQLKIAQENYEESLRMLKDDPTNAELKQQTLALGRIYSNLTRNSQGVTTVDEVSLMNDINAACAAATSINITTQQEALEDRLNKLSTLLEKGLITQSEYDSRRKEILDSI</sequence>
<reference evidence="2 3" key="1">
    <citation type="journal article" date="2010" name="Vet. Microbiol.">
        <title>Production of haemolysins by strains of the Actinobacillus minor/porcitonsillarum complex.</title>
        <authorList>
            <person name="Arya G."/>
            <person name="Niven D.F."/>
        </authorList>
    </citation>
    <scope>NUCLEOTIDE SEQUENCE [LARGE SCALE GENOMIC DNA]</scope>
    <source>
        <strain evidence="3">strain 202</strain>
    </source>
</reference>
<comment type="caution">
    <text evidence="2">The sequence shown here is derived from an EMBL/GenBank/DDBJ whole genome shotgun (WGS) entry which is preliminary data.</text>
</comment>
<organism evidence="2 3">
    <name type="scientific">Actinobacillus minor 202</name>
    <dbReference type="NCBI Taxonomy" id="591023"/>
    <lineage>
        <taxon>Bacteria</taxon>
        <taxon>Pseudomonadati</taxon>
        <taxon>Pseudomonadota</taxon>
        <taxon>Gammaproteobacteria</taxon>
        <taxon>Pasteurellales</taxon>
        <taxon>Pasteurellaceae</taxon>
        <taxon>Actinobacillus</taxon>
    </lineage>
</organism>
<dbReference type="RefSeq" id="WP_005821192.1">
    <property type="nucleotide sequence ID" value="NZ_ACFT01000104.1"/>
</dbReference>
<feature type="domain" description="SHOCT" evidence="1">
    <location>
        <begin position="103"/>
        <end position="130"/>
    </location>
</feature>
<accession>A0ABP2GWC8</accession>
<dbReference type="InterPro" id="IPR018649">
    <property type="entry name" value="SHOCT"/>
</dbReference>
<gene>
    <name evidence="2" type="ORF">AM202_03510</name>
</gene>
<evidence type="ECO:0000259" key="1">
    <source>
        <dbReference type="Pfam" id="PF09851"/>
    </source>
</evidence>
<dbReference type="EMBL" id="ACFT01000104">
    <property type="protein sequence ID" value="EEV25256.1"/>
    <property type="molecule type" value="Genomic_DNA"/>
</dbReference>
<keyword evidence="3" id="KW-1185">Reference proteome</keyword>
<dbReference type="Pfam" id="PF09851">
    <property type="entry name" value="SHOCT"/>
    <property type="match status" value="1"/>
</dbReference>
<evidence type="ECO:0000313" key="3">
    <source>
        <dbReference type="Proteomes" id="UP000003394"/>
    </source>
</evidence>
<evidence type="ECO:0000313" key="2">
    <source>
        <dbReference type="EMBL" id="EEV25256.1"/>
    </source>
</evidence>
<proteinExistence type="predicted"/>
<dbReference type="Proteomes" id="UP000003394">
    <property type="component" value="Unassembled WGS sequence"/>
</dbReference>